<dbReference type="SUPFAM" id="SSF51735">
    <property type="entry name" value="NAD(P)-binding Rossmann-fold domains"/>
    <property type="match status" value="1"/>
</dbReference>
<dbReference type="OrthoDB" id="3535423at2759"/>
<dbReference type="Proteomes" id="UP000664521">
    <property type="component" value="Unassembled WGS sequence"/>
</dbReference>
<evidence type="ECO:0000313" key="2">
    <source>
        <dbReference type="Proteomes" id="UP000664521"/>
    </source>
</evidence>
<sequence length="272" mass="29574">MKLLLIGHTSLIGSAILRHCLSIPTITSVVILSRHPLSTAAGVPDDRIKVIVVDSFTFFDGDALQELEGAVGCLWQISPLALRACLGSLKAKDTGDARKDSIDCTIAAASAFSSYIAALNIPFEKGPFRFVCLNGMFPEDVQKKRPGFTTGSHKMKGEIETQLLALSKRSGNKFAAYIARPGIVFRAETRCPKLLLTMLSGIKVDALAICMVDCVIHGNPKNIIDHQELVDAGRMLLANMVDNDAERRKNLATDYNFDGNIHARRSTHDAIP</sequence>
<gene>
    <name evidence="1" type="ORF">HETSPECPRED_000077</name>
</gene>
<evidence type="ECO:0000313" key="1">
    <source>
        <dbReference type="EMBL" id="CAF9902982.1"/>
    </source>
</evidence>
<keyword evidence="2" id="KW-1185">Reference proteome</keyword>
<protein>
    <recommendedName>
        <fullName evidence="3">NAD(P)-binding domain-containing protein</fullName>
    </recommendedName>
</protein>
<reference evidence="1" key="1">
    <citation type="submission" date="2021-03" db="EMBL/GenBank/DDBJ databases">
        <authorList>
            <person name="Tagirdzhanova G."/>
        </authorList>
    </citation>
    <scope>NUCLEOTIDE SEQUENCE</scope>
</reference>
<comment type="caution">
    <text evidence="1">The sequence shown here is derived from an EMBL/GenBank/DDBJ whole genome shotgun (WGS) entry which is preliminary data.</text>
</comment>
<evidence type="ECO:0008006" key="3">
    <source>
        <dbReference type="Google" id="ProtNLM"/>
    </source>
</evidence>
<name>A0A8H3ECN7_9LECA</name>
<dbReference type="InterPro" id="IPR036291">
    <property type="entry name" value="NAD(P)-bd_dom_sf"/>
</dbReference>
<proteinExistence type="predicted"/>
<accession>A0A8H3ECN7</accession>
<organism evidence="1 2">
    <name type="scientific">Heterodermia speciosa</name>
    <dbReference type="NCBI Taxonomy" id="116794"/>
    <lineage>
        <taxon>Eukaryota</taxon>
        <taxon>Fungi</taxon>
        <taxon>Dikarya</taxon>
        <taxon>Ascomycota</taxon>
        <taxon>Pezizomycotina</taxon>
        <taxon>Lecanoromycetes</taxon>
        <taxon>OSLEUM clade</taxon>
        <taxon>Lecanoromycetidae</taxon>
        <taxon>Caliciales</taxon>
        <taxon>Physciaceae</taxon>
        <taxon>Heterodermia</taxon>
    </lineage>
</organism>
<dbReference type="Gene3D" id="3.40.50.720">
    <property type="entry name" value="NAD(P)-binding Rossmann-like Domain"/>
    <property type="match status" value="1"/>
</dbReference>
<dbReference type="AlphaFoldDB" id="A0A8H3ECN7"/>
<dbReference type="EMBL" id="CAJPDS010000001">
    <property type="protein sequence ID" value="CAF9902982.1"/>
    <property type="molecule type" value="Genomic_DNA"/>
</dbReference>
<dbReference type="PANTHER" id="PTHR14097">
    <property type="entry name" value="OXIDOREDUCTASE HTATIP2"/>
    <property type="match status" value="1"/>
</dbReference>
<dbReference type="PANTHER" id="PTHR14097:SF9">
    <property type="entry name" value="EPIMERASE, PUTATIVE (AFU_ORTHOLOGUE AFUA_8G07320)-RELATED"/>
    <property type="match status" value="1"/>
</dbReference>